<protein>
    <recommendedName>
        <fullName evidence="6">BZIP domain-containing protein</fullName>
    </recommendedName>
</protein>
<dbReference type="HOGENOM" id="CLU_052599_0_0_1"/>
<dbReference type="InterPro" id="IPR050946">
    <property type="entry name" value="AP-1_TF_bZIP"/>
</dbReference>
<evidence type="ECO:0000313" key="7">
    <source>
        <dbReference type="EMBL" id="EEY68451.1"/>
    </source>
</evidence>
<dbReference type="FunFam" id="1.20.5.170:FF:000124">
    <property type="entry name" value="Alcohol dehydrogenase 3"/>
    <property type="match status" value="1"/>
</dbReference>
<dbReference type="KEGG" id="pif:PITG_04908"/>
<dbReference type="FunFam" id="3.10.450.50:FF:000022">
    <property type="entry name" value="Alcohol dehydrogenase 3"/>
    <property type="match status" value="1"/>
</dbReference>
<accession>D0N2C2</accession>
<evidence type="ECO:0000259" key="6">
    <source>
        <dbReference type="PROSITE" id="PS50217"/>
    </source>
</evidence>
<dbReference type="VEuPathDB" id="FungiDB:PITG_04908"/>
<dbReference type="SUPFAM" id="SSF57959">
    <property type="entry name" value="Leucine zipper domain"/>
    <property type="match status" value="1"/>
</dbReference>
<organism evidence="7 8">
    <name type="scientific">Phytophthora infestans (strain T30-4)</name>
    <name type="common">Potato late blight agent</name>
    <dbReference type="NCBI Taxonomy" id="403677"/>
    <lineage>
        <taxon>Eukaryota</taxon>
        <taxon>Sar</taxon>
        <taxon>Stramenopiles</taxon>
        <taxon>Oomycota</taxon>
        <taxon>Peronosporomycetes</taxon>
        <taxon>Peronosporales</taxon>
        <taxon>Peronosporaceae</taxon>
        <taxon>Phytophthora</taxon>
    </lineage>
</organism>
<evidence type="ECO:0000313" key="8">
    <source>
        <dbReference type="Proteomes" id="UP000006643"/>
    </source>
</evidence>
<keyword evidence="8" id="KW-1185">Reference proteome</keyword>
<dbReference type="GeneID" id="9478814"/>
<dbReference type="GO" id="GO:0005667">
    <property type="term" value="C:transcription regulator complex"/>
    <property type="evidence" value="ECO:0007669"/>
    <property type="project" value="TreeGrafter"/>
</dbReference>
<dbReference type="SMART" id="SM00338">
    <property type="entry name" value="BRLZ"/>
    <property type="match status" value="1"/>
</dbReference>
<keyword evidence="4" id="KW-0175">Coiled coil</keyword>
<feature type="compositionally biased region" description="Low complexity" evidence="5">
    <location>
        <begin position="241"/>
        <end position="252"/>
    </location>
</feature>
<keyword evidence="3" id="KW-0804">Transcription</keyword>
<evidence type="ECO:0000256" key="5">
    <source>
        <dbReference type="SAM" id="MobiDB-lite"/>
    </source>
</evidence>
<dbReference type="OrthoDB" id="2257100at2759"/>
<dbReference type="InParanoid" id="D0N2C2"/>
<dbReference type="SUPFAM" id="SSF54427">
    <property type="entry name" value="NTF2-like"/>
    <property type="match status" value="1"/>
</dbReference>
<sequence>MYPRHRDKQKWVRPRMGNSISAAGRFKNEVLSRGKDVAKAYFTFYQNKHEVFLCNFSAAVRWHSPHSRKPGETASPKSSANAIMSLRGRPSNNGGAANPRLSNSLHRCAIALCSNQAVAEGVCSMHLSRNGRVSGGQNAVMDSRAMGVRGPPSSSAGMGDGMADDRYYRASAHAAMQPRAGPSTKKHKPSPAEPVNRYAMENSGSSGGGLTRESLNEMVNQMQYSKNSSMSAYENDPYVSAQASNSANGSNRSESDGSVDETNLRRERNRIAARKSRQRKLDRISNLEDEKMRLEQHRDMLVQEIRSLEKKDSGAASNVVLTITDKEYQQLQNKRLQIIKHVEEAYNSGDILSTVKYFRDDSIVSGPQNSSVHLRGKDALVLDYLCTNYLFGDVRLHHAKVDCGGPRSQHFRVHWALSGTIKSAGVSMNKEFLELIESVKGRRVTIEGVSNFSFSGDKIVYVHRTADQAKFLSALVNLSKR</sequence>
<keyword evidence="2" id="KW-0238">DNA-binding</keyword>
<dbReference type="Pfam" id="PF00170">
    <property type="entry name" value="bZIP_1"/>
    <property type="match status" value="1"/>
</dbReference>
<dbReference type="InterPro" id="IPR046347">
    <property type="entry name" value="bZIP_sf"/>
</dbReference>
<feature type="domain" description="BZIP" evidence="6">
    <location>
        <begin position="265"/>
        <end position="311"/>
    </location>
</feature>
<evidence type="ECO:0000256" key="2">
    <source>
        <dbReference type="ARBA" id="ARBA00023125"/>
    </source>
</evidence>
<dbReference type="InterPro" id="IPR004827">
    <property type="entry name" value="bZIP"/>
</dbReference>
<dbReference type="CDD" id="cd14686">
    <property type="entry name" value="bZIP"/>
    <property type="match status" value="1"/>
</dbReference>
<dbReference type="PANTHER" id="PTHR11462:SF35">
    <property type="entry name" value="TRANSCRIPTION FACTOR JRA"/>
    <property type="match status" value="1"/>
</dbReference>
<name>D0N2C2_PHYIT</name>
<dbReference type="PANTHER" id="PTHR11462">
    <property type="entry name" value="JUN TRANSCRIPTION FACTOR-RELATED"/>
    <property type="match status" value="1"/>
</dbReference>
<reference evidence="8" key="1">
    <citation type="journal article" date="2009" name="Nature">
        <title>Genome sequence and analysis of the Irish potato famine pathogen Phytophthora infestans.</title>
        <authorList>
            <consortium name="The Broad Institute Genome Sequencing Platform"/>
            <person name="Haas B.J."/>
            <person name="Kamoun S."/>
            <person name="Zody M.C."/>
            <person name="Jiang R.H."/>
            <person name="Handsaker R.E."/>
            <person name="Cano L.M."/>
            <person name="Grabherr M."/>
            <person name="Kodira C.D."/>
            <person name="Raffaele S."/>
            <person name="Torto-Alalibo T."/>
            <person name="Bozkurt T.O."/>
            <person name="Ah-Fong A.M."/>
            <person name="Alvarado L."/>
            <person name="Anderson V.L."/>
            <person name="Armstrong M.R."/>
            <person name="Avrova A."/>
            <person name="Baxter L."/>
            <person name="Beynon J."/>
            <person name="Boevink P.C."/>
            <person name="Bollmann S.R."/>
            <person name="Bos J.I."/>
            <person name="Bulone V."/>
            <person name="Cai G."/>
            <person name="Cakir C."/>
            <person name="Carrington J.C."/>
            <person name="Chawner M."/>
            <person name="Conti L."/>
            <person name="Costanzo S."/>
            <person name="Ewan R."/>
            <person name="Fahlgren N."/>
            <person name="Fischbach M.A."/>
            <person name="Fugelstad J."/>
            <person name="Gilroy E.M."/>
            <person name="Gnerre S."/>
            <person name="Green P.J."/>
            <person name="Grenville-Briggs L.J."/>
            <person name="Griffith J."/>
            <person name="Grunwald N.J."/>
            <person name="Horn K."/>
            <person name="Horner N.R."/>
            <person name="Hu C.H."/>
            <person name="Huitema E."/>
            <person name="Jeong D.H."/>
            <person name="Jones A.M."/>
            <person name="Jones J.D."/>
            <person name="Jones R.W."/>
            <person name="Karlsson E.K."/>
            <person name="Kunjeti S.G."/>
            <person name="Lamour K."/>
            <person name="Liu Z."/>
            <person name="Ma L."/>
            <person name="Maclean D."/>
            <person name="Chibucos M.C."/>
            <person name="McDonald H."/>
            <person name="McWalters J."/>
            <person name="Meijer H.J."/>
            <person name="Morgan W."/>
            <person name="Morris P.F."/>
            <person name="Munro C.A."/>
            <person name="O'Neill K."/>
            <person name="Ospina-Giraldo M."/>
            <person name="Pinzon A."/>
            <person name="Pritchard L."/>
            <person name="Ramsahoye B."/>
            <person name="Ren Q."/>
            <person name="Restrepo S."/>
            <person name="Roy S."/>
            <person name="Sadanandom A."/>
            <person name="Savidor A."/>
            <person name="Schornack S."/>
            <person name="Schwartz D.C."/>
            <person name="Schumann U.D."/>
            <person name="Schwessinger B."/>
            <person name="Seyer L."/>
            <person name="Sharpe T."/>
            <person name="Silvar C."/>
            <person name="Song J."/>
            <person name="Studholme D.J."/>
            <person name="Sykes S."/>
            <person name="Thines M."/>
            <person name="van de Vondervoort P.J."/>
            <person name="Phuntumart V."/>
            <person name="Wawra S."/>
            <person name="Weide R."/>
            <person name="Win J."/>
            <person name="Young C."/>
            <person name="Zhou S."/>
            <person name="Fry W."/>
            <person name="Meyers B.C."/>
            <person name="van West P."/>
            <person name="Ristaino J."/>
            <person name="Govers F."/>
            <person name="Birch P.R."/>
            <person name="Whisson S.C."/>
            <person name="Judelson H.S."/>
            <person name="Nusbaum C."/>
        </authorList>
    </citation>
    <scope>NUCLEOTIDE SEQUENCE [LARGE SCALE GENOMIC DNA]</scope>
    <source>
        <strain evidence="8">T30-4</strain>
    </source>
</reference>
<evidence type="ECO:0000256" key="3">
    <source>
        <dbReference type="ARBA" id="ARBA00023163"/>
    </source>
</evidence>
<gene>
    <name evidence="7" type="ORF">PITG_04908</name>
</gene>
<dbReference type="Gene3D" id="3.10.450.50">
    <property type="match status" value="1"/>
</dbReference>
<dbReference type="EMBL" id="DS028123">
    <property type="protein sequence ID" value="EEY68451.1"/>
    <property type="molecule type" value="Genomic_DNA"/>
</dbReference>
<dbReference type="eggNOG" id="ENOG502QRHJ">
    <property type="taxonomic scope" value="Eukaryota"/>
</dbReference>
<dbReference type="InterPro" id="IPR032710">
    <property type="entry name" value="NTF2-like_dom_sf"/>
</dbReference>
<dbReference type="Proteomes" id="UP000006643">
    <property type="component" value="Unassembled WGS sequence"/>
</dbReference>
<feature type="coiled-coil region" evidence="4">
    <location>
        <begin position="277"/>
        <end position="311"/>
    </location>
</feature>
<dbReference type="PROSITE" id="PS00036">
    <property type="entry name" value="BZIP_BASIC"/>
    <property type="match status" value="1"/>
</dbReference>
<evidence type="ECO:0000256" key="1">
    <source>
        <dbReference type="ARBA" id="ARBA00023015"/>
    </source>
</evidence>
<dbReference type="GO" id="GO:0000978">
    <property type="term" value="F:RNA polymerase II cis-regulatory region sequence-specific DNA binding"/>
    <property type="evidence" value="ECO:0007669"/>
    <property type="project" value="TreeGrafter"/>
</dbReference>
<keyword evidence="1" id="KW-0805">Transcription regulation</keyword>
<dbReference type="Gene3D" id="1.20.5.170">
    <property type="match status" value="1"/>
</dbReference>
<proteinExistence type="predicted"/>
<dbReference type="AlphaFoldDB" id="D0N2C2"/>
<dbReference type="OMA" id="EMVNQMQ"/>
<dbReference type="GO" id="GO:0000981">
    <property type="term" value="F:DNA-binding transcription factor activity, RNA polymerase II-specific"/>
    <property type="evidence" value="ECO:0007669"/>
    <property type="project" value="TreeGrafter"/>
</dbReference>
<dbReference type="PROSITE" id="PS50217">
    <property type="entry name" value="BZIP"/>
    <property type="match status" value="1"/>
</dbReference>
<dbReference type="RefSeq" id="XP_002905610.1">
    <property type="nucleotide sequence ID" value="XM_002905564.1"/>
</dbReference>
<evidence type="ECO:0000256" key="4">
    <source>
        <dbReference type="SAM" id="Coils"/>
    </source>
</evidence>
<feature type="region of interest" description="Disordered" evidence="5">
    <location>
        <begin position="143"/>
        <end position="212"/>
    </location>
</feature>
<feature type="region of interest" description="Disordered" evidence="5">
    <location>
        <begin position="241"/>
        <end position="277"/>
    </location>
</feature>